<feature type="compositionally biased region" description="Polar residues" evidence="6">
    <location>
        <begin position="363"/>
        <end position="372"/>
    </location>
</feature>
<protein>
    <recommendedName>
        <fullName evidence="5">Kinesin-like protein</fullName>
    </recommendedName>
</protein>
<dbReference type="Pfam" id="PF00225">
    <property type="entry name" value="Kinesin"/>
    <property type="match status" value="1"/>
</dbReference>
<feature type="compositionally biased region" description="Basic and acidic residues" evidence="6">
    <location>
        <begin position="456"/>
        <end position="473"/>
    </location>
</feature>
<keyword evidence="1 3" id="KW-0547">Nucleotide-binding</keyword>
<evidence type="ECO:0000256" key="2">
    <source>
        <dbReference type="ARBA" id="ARBA00022840"/>
    </source>
</evidence>
<dbReference type="AlphaFoldDB" id="A0A5M3MHP3"/>
<dbReference type="Gene3D" id="3.40.850.10">
    <property type="entry name" value="Kinesin motor domain"/>
    <property type="match status" value="1"/>
</dbReference>
<organism evidence="8 9">
    <name type="scientific">Coniophora puteana (strain RWD-64-598)</name>
    <name type="common">Brown rot fungus</name>
    <dbReference type="NCBI Taxonomy" id="741705"/>
    <lineage>
        <taxon>Eukaryota</taxon>
        <taxon>Fungi</taxon>
        <taxon>Dikarya</taxon>
        <taxon>Basidiomycota</taxon>
        <taxon>Agaricomycotina</taxon>
        <taxon>Agaricomycetes</taxon>
        <taxon>Agaricomycetidae</taxon>
        <taxon>Boletales</taxon>
        <taxon>Coniophorineae</taxon>
        <taxon>Coniophoraceae</taxon>
        <taxon>Coniophora</taxon>
    </lineage>
</organism>
<keyword evidence="5" id="KW-0493">Microtubule</keyword>
<dbReference type="RefSeq" id="XP_007771719.1">
    <property type="nucleotide sequence ID" value="XM_007773529.1"/>
</dbReference>
<dbReference type="GO" id="GO:0005875">
    <property type="term" value="C:microtubule associated complex"/>
    <property type="evidence" value="ECO:0007669"/>
    <property type="project" value="TreeGrafter"/>
</dbReference>
<dbReference type="GO" id="GO:0007018">
    <property type="term" value="P:microtubule-based movement"/>
    <property type="evidence" value="ECO:0007669"/>
    <property type="project" value="InterPro"/>
</dbReference>
<evidence type="ECO:0000256" key="5">
    <source>
        <dbReference type="RuleBase" id="RU000394"/>
    </source>
</evidence>
<dbReference type="SMART" id="SM00129">
    <property type="entry name" value="KISc"/>
    <property type="match status" value="1"/>
</dbReference>
<dbReference type="OMA" id="EVENDPM"/>
<dbReference type="InterPro" id="IPR027417">
    <property type="entry name" value="P-loop_NTPase"/>
</dbReference>
<sequence>MSGHKIKIAARLRPKIPGEIDDEGIQVIHADTGSNIRVPNPRDLSQIFNFPFSSCYGPDSTQGEIFENDVAPLIEVVYSGVTVTVFAYGVTSSGKTHTMQGNKSEPGIIPRVVREMFHHKATLNKASVDLVVSYMEIYKDECYDLLVQRETAPKLPVRENDAGQVFVANLTSIPIDSVEEFDLIYARASKHRSVGSTNLNNASSRSHAVLTIEVTMTDSEAHTTLTGKINLVDLAGSENNKLTGNDSIRMAESAAINKSLSVLGQVVHALNQGASRIPYRNSKLTRILQDALGGSSVGLLICNLAPGTKFRQDSLNTLNFAVRTKNVENRPVVNERDTRPQPKPHFAAVQAAAPRLPPAVLQPSQISSNNLPGPSRGRISIGGAGMTTRNGPRPSLAGPPSRMPRASNAFMGKGRPSIGGSGLAMWGEQPSMQLTDVDLDERIARAVEAEVARRLKEHERQREREEAEKRVKEEEEEQQRLLQQRESSITISDSERTFSSFDSQDRRSQSMSLPSGILTPLLRSHRDLDSQMRSRLREMEERMEMGNKETKLASVQSPSSRKKTGRAYVSLARAHSEKGDLQVALDLYRKAETYVPDNIKLKERILEIEWTIKNGREFVPSPRKVRKPKSKKRKPRMATTEESDLDAQTTEGGEIEIPVAGPSGLDPVNVPLKRIVEEDEDFEEDQVESLLKRARHEEGVKVEEV</sequence>
<gene>
    <name evidence="8" type="ORF">CONPUDRAFT_108756</name>
</gene>
<feature type="compositionally biased region" description="Basic residues" evidence="6">
    <location>
        <begin position="623"/>
        <end position="636"/>
    </location>
</feature>
<dbReference type="SUPFAM" id="SSF52540">
    <property type="entry name" value="P-loop containing nucleoside triphosphate hydrolases"/>
    <property type="match status" value="1"/>
</dbReference>
<feature type="binding site" evidence="3">
    <location>
        <begin position="89"/>
        <end position="96"/>
    </location>
    <ligand>
        <name>ATP</name>
        <dbReference type="ChEBI" id="CHEBI:30616"/>
    </ligand>
</feature>
<feature type="region of interest" description="Disordered" evidence="6">
    <location>
        <begin position="543"/>
        <end position="563"/>
    </location>
</feature>
<accession>A0A5M3MHP3</accession>
<evidence type="ECO:0000256" key="3">
    <source>
        <dbReference type="PROSITE-ProRule" id="PRU00283"/>
    </source>
</evidence>
<feature type="region of interest" description="Disordered" evidence="6">
    <location>
        <begin position="620"/>
        <end position="664"/>
    </location>
</feature>
<dbReference type="Proteomes" id="UP000053558">
    <property type="component" value="Unassembled WGS sequence"/>
</dbReference>
<evidence type="ECO:0000259" key="7">
    <source>
        <dbReference type="PROSITE" id="PS50067"/>
    </source>
</evidence>
<dbReference type="GO" id="GO:0005524">
    <property type="term" value="F:ATP binding"/>
    <property type="evidence" value="ECO:0007669"/>
    <property type="project" value="UniProtKB-UniRule"/>
</dbReference>
<evidence type="ECO:0000313" key="9">
    <source>
        <dbReference type="Proteomes" id="UP000053558"/>
    </source>
</evidence>
<dbReference type="KEGG" id="cput:CONPUDRAFT_108756"/>
<dbReference type="PROSITE" id="PS00411">
    <property type="entry name" value="KINESIN_MOTOR_1"/>
    <property type="match status" value="1"/>
</dbReference>
<dbReference type="EMBL" id="JH711582">
    <property type="protein sequence ID" value="EIW78749.1"/>
    <property type="molecule type" value="Genomic_DNA"/>
</dbReference>
<keyword evidence="9" id="KW-1185">Reference proteome</keyword>
<proteinExistence type="inferred from homology"/>
<reference evidence="9" key="1">
    <citation type="journal article" date="2012" name="Science">
        <title>The Paleozoic origin of enzymatic lignin decomposition reconstructed from 31 fungal genomes.</title>
        <authorList>
            <person name="Floudas D."/>
            <person name="Binder M."/>
            <person name="Riley R."/>
            <person name="Barry K."/>
            <person name="Blanchette R.A."/>
            <person name="Henrissat B."/>
            <person name="Martinez A.T."/>
            <person name="Otillar R."/>
            <person name="Spatafora J.W."/>
            <person name="Yadav J.S."/>
            <person name="Aerts A."/>
            <person name="Benoit I."/>
            <person name="Boyd A."/>
            <person name="Carlson A."/>
            <person name="Copeland A."/>
            <person name="Coutinho P.M."/>
            <person name="de Vries R.P."/>
            <person name="Ferreira P."/>
            <person name="Findley K."/>
            <person name="Foster B."/>
            <person name="Gaskell J."/>
            <person name="Glotzer D."/>
            <person name="Gorecki P."/>
            <person name="Heitman J."/>
            <person name="Hesse C."/>
            <person name="Hori C."/>
            <person name="Igarashi K."/>
            <person name="Jurgens J.A."/>
            <person name="Kallen N."/>
            <person name="Kersten P."/>
            <person name="Kohler A."/>
            <person name="Kuees U."/>
            <person name="Kumar T.K.A."/>
            <person name="Kuo A."/>
            <person name="LaButti K."/>
            <person name="Larrondo L.F."/>
            <person name="Lindquist E."/>
            <person name="Ling A."/>
            <person name="Lombard V."/>
            <person name="Lucas S."/>
            <person name="Lundell T."/>
            <person name="Martin R."/>
            <person name="McLaughlin D.J."/>
            <person name="Morgenstern I."/>
            <person name="Morin E."/>
            <person name="Murat C."/>
            <person name="Nagy L.G."/>
            <person name="Nolan M."/>
            <person name="Ohm R.A."/>
            <person name="Patyshakuliyeva A."/>
            <person name="Rokas A."/>
            <person name="Ruiz-Duenas F.J."/>
            <person name="Sabat G."/>
            <person name="Salamov A."/>
            <person name="Samejima M."/>
            <person name="Schmutz J."/>
            <person name="Slot J.C."/>
            <person name="St John F."/>
            <person name="Stenlid J."/>
            <person name="Sun H."/>
            <person name="Sun S."/>
            <person name="Syed K."/>
            <person name="Tsang A."/>
            <person name="Wiebenga A."/>
            <person name="Young D."/>
            <person name="Pisabarro A."/>
            <person name="Eastwood D.C."/>
            <person name="Martin F."/>
            <person name="Cullen D."/>
            <person name="Grigoriev I.V."/>
            <person name="Hibbett D.S."/>
        </authorList>
    </citation>
    <scope>NUCLEOTIDE SEQUENCE [LARGE SCALE GENOMIC DNA]</scope>
    <source>
        <strain evidence="9">RWD-64-598 SS2</strain>
    </source>
</reference>
<dbReference type="CDD" id="cd00106">
    <property type="entry name" value="KISc"/>
    <property type="match status" value="1"/>
</dbReference>
<dbReference type="InterPro" id="IPR019821">
    <property type="entry name" value="Kinesin_motor_CS"/>
</dbReference>
<evidence type="ECO:0000313" key="8">
    <source>
        <dbReference type="EMBL" id="EIW78749.1"/>
    </source>
</evidence>
<feature type="domain" description="Kinesin motor" evidence="7">
    <location>
        <begin position="5"/>
        <end position="327"/>
    </location>
</feature>
<keyword evidence="3 5" id="KW-0505">Motor protein</keyword>
<name>A0A5M3MHP3_CONPW</name>
<dbReference type="InterPro" id="IPR036961">
    <property type="entry name" value="Kinesin_motor_dom_sf"/>
</dbReference>
<feature type="region of interest" description="Disordered" evidence="6">
    <location>
        <begin position="363"/>
        <end position="404"/>
    </location>
</feature>
<dbReference type="PROSITE" id="PS50067">
    <property type="entry name" value="KINESIN_MOTOR_2"/>
    <property type="match status" value="1"/>
</dbReference>
<evidence type="ECO:0000256" key="6">
    <source>
        <dbReference type="SAM" id="MobiDB-lite"/>
    </source>
</evidence>
<dbReference type="OrthoDB" id="3176171at2759"/>
<dbReference type="GO" id="GO:0005874">
    <property type="term" value="C:microtubule"/>
    <property type="evidence" value="ECO:0007669"/>
    <property type="project" value="UniProtKB-KW"/>
</dbReference>
<dbReference type="PANTHER" id="PTHR47969:SF9">
    <property type="entry name" value="KINESIN-LIKE PROTEIN"/>
    <property type="match status" value="1"/>
</dbReference>
<dbReference type="InterPro" id="IPR001752">
    <property type="entry name" value="Kinesin_motor_dom"/>
</dbReference>
<dbReference type="InterPro" id="IPR019734">
    <property type="entry name" value="TPR_rpt"/>
</dbReference>
<feature type="repeat" description="TPR" evidence="4">
    <location>
        <begin position="565"/>
        <end position="598"/>
    </location>
</feature>
<keyword evidence="2 3" id="KW-0067">ATP-binding</keyword>
<dbReference type="PRINTS" id="PR00380">
    <property type="entry name" value="KINESINHEAVY"/>
</dbReference>
<evidence type="ECO:0000256" key="1">
    <source>
        <dbReference type="ARBA" id="ARBA00022741"/>
    </source>
</evidence>
<dbReference type="GeneID" id="19198732"/>
<dbReference type="GO" id="GO:0003777">
    <property type="term" value="F:microtubule motor activity"/>
    <property type="evidence" value="ECO:0007669"/>
    <property type="project" value="InterPro"/>
</dbReference>
<evidence type="ECO:0000256" key="4">
    <source>
        <dbReference type="PROSITE-ProRule" id="PRU00339"/>
    </source>
</evidence>
<dbReference type="PROSITE" id="PS50005">
    <property type="entry name" value="TPR"/>
    <property type="match status" value="1"/>
</dbReference>
<comment type="similarity">
    <text evidence="3 5">Belongs to the TRAFAC class myosin-kinesin ATPase superfamily. Kinesin family.</text>
</comment>
<dbReference type="GO" id="GO:0008017">
    <property type="term" value="F:microtubule binding"/>
    <property type="evidence" value="ECO:0007669"/>
    <property type="project" value="InterPro"/>
</dbReference>
<keyword evidence="4" id="KW-0802">TPR repeat</keyword>
<dbReference type="GO" id="GO:0007052">
    <property type="term" value="P:mitotic spindle organization"/>
    <property type="evidence" value="ECO:0007669"/>
    <property type="project" value="TreeGrafter"/>
</dbReference>
<dbReference type="GO" id="GO:0051231">
    <property type="term" value="P:spindle elongation"/>
    <property type="evidence" value="ECO:0007669"/>
    <property type="project" value="TreeGrafter"/>
</dbReference>
<feature type="region of interest" description="Disordered" evidence="6">
    <location>
        <begin position="456"/>
        <end position="516"/>
    </location>
</feature>
<dbReference type="PANTHER" id="PTHR47969">
    <property type="entry name" value="CHROMOSOME-ASSOCIATED KINESIN KIF4A-RELATED"/>
    <property type="match status" value="1"/>
</dbReference>
<comment type="caution">
    <text evidence="8">The sequence shown here is derived from an EMBL/GenBank/DDBJ whole genome shotgun (WGS) entry which is preliminary data.</text>
</comment>
<dbReference type="InterPro" id="IPR027640">
    <property type="entry name" value="Kinesin-like_fam"/>
</dbReference>